<evidence type="ECO:0000313" key="2">
    <source>
        <dbReference type="EMBL" id="MBX51791.1"/>
    </source>
</evidence>
<proteinExistence type="predicted"/>
<evidence type="ECO:0000256" key="1">
    <source>
        <dbReference type="SAM" id="Phobius"/>
    </source>
</evidence>
<reference evidence="2" key="1">
    <citation type="submission" date="2018-02" db="EMBL/GenBank/DDBJ databases">
        <title>Rhizophora mucronata_Transcriptome.</title>
        <authorList>
            <person name="Meera S.P."/>
            <person name="Sreeshan A."/>
            <person name="Augustine A."/>
        </authorList>
    </citation>
    <scope>NUCLEOTIDE SEQUENCE</scope>
    <source>
        <tissue evidence="2">Leaf</tissue>
    </source>
</reference>
<protein>
    <submittedName>
        <fullName evidence="2">Uncharacterized protein</fullName>
    </submittedName>
</protein>
<feature type="transmembrane region" description="Helical" evidence="1">
    <location>
        <begin position="12"/>
        <end position="32"/>
    </location>
</feature>
<keyword evidence="1" id="KW-0812">Transmembrane</keyword>
<organism evidence="2">
    <name type="scientific">Rhizophora mucronata</name>
    <name type="common">Asiatic mangrove</name>
    <dbReference type="NCBI Taxonomy" id="61149"/>
    <lineage>
        <taxon>Eukaryota</taxon>
        <taxon>Viridiplantae</taxon>
        <taxon>Streptophyta</taxon>
        <taxon>Embryophyta</taxon>
        <taxon>Tracheophyta</taxon>
        <taxon>Spermatophyta</taxon>
        <taxon>Magnoliopsida</taxon>
        <taxon>eudicotyledons</taxon>
        <taxon>Gunneridae</taxon>
        <taxon>Pentapetalae</taxon>
        <taxon>rosids</taxon>
        <taxon>fabids</taxon>
        <taxon>Malpighiales</taxon>
        <taxon>Rhizophoraceae</taxon>
        <taxon>Rhizophora</taxon>
    </lineage>
</organism>
<accession>A0A2P2PAZ3</accession>
<name>A0A2P2PAZ3_RHIMU</name>
<dbReference type="EMBL" id="GGEC01071307">
    <property type="protein sequence ID" value="MBX51791.1"/>
    <property type="molecule type" value="Transcribed_RNA"/>
</dbReference>
<keyword evidence="1" id="KW-0472">Membrane</keyword>
<dbReference type="AlphaFoldDB" id="A0A2P2PAZ3"/>
<keyword evidence="1" id="KW-1133">Transmembrane helix</keyword>
<sequence length="36" mass="4340">MIWTLRMELSQNHGWGLFSLAFISWNLSLSWIQLPY</sequence>